<comment type="caution">
    <text evidence="3">The sequence shown here is derived from an EMBL/GenBank/DDBJ whole genome shotgun (WGS) entry which is preliminary data.</text>
</comment>
<feature type="domain" description="Amine oxidase" evidence="2">
    <location>
        <begin position="37"/>
        <end position="465"/>
    </location>
</feature>
<organism evidence="3">
    <name type="scientific">marine sediment metagenome</name>
    <dbReference type="NCBI Taxonomy" id="412755"/>
    <lineage>
        <taxon>unclassified sequences</taxon>
        <taxon>metagenomes</taxon>
        <taxon>ecological metagenomes</taxon>
    </lineage>
</organism>
<reference evidence="3" key="1">
    <citation type="journal article" date="2015" name="Nature">
        <title>Complex archaea that bridge the gap between prokaryotes and eukaryotes.</title>
        <authorList>
            <person name="Spang A."/>
            <person name="Saw J.H."/>
            <person name="Jorgensen S.L."/>
            <person name="Zaremba-Niedzwiedzka K."/>
            <person name="Martijn J."/>
            <person name="Lind A.E."/>
            <person name="van Eijk R."/>
            <person name="Schleper C."/>
            <person name="Guy L."/>
            <person name="Ettema T.J."/>
        </authorList>
    </citation>
    <scope>NUCLEOTIDE SEQUENCE</scope>
</reference>
<dbReference type="SUPFAM" id="SSF51905">
    <property type="entry name" value="FAD/NAD(P)-binding domain"/>
    <property type="match status" value="1"/>
</dbReference>
<name>A0A0F9GHD3_9ZZZZ</name>
<dbReference type="GO" id="GO:0005829">
    <property type="term" value="C:cytosol"/>
    <property type="evidence" value="ECO:0007669"/>
    <property type="project" value="TreeGrafter"/>
</dbReference>
<evidence type="ECO:0000256" key="1">
    <source>
        <dbReference type="SAM" id="MobiDB-lite"/>
    </source>
</evidence>
<dbReference type="InterPro" id="IPR002937">
    <property type="entry name" value="Amino_oxidase"/>
</dbReference>
<dbReference type="Gene3D" id="3.50.50.60">
    <property type="entry name" value="FAD/NAD(P)-binding domain"/>
    <property type="match status" value="1"/>
</dbReference>
<dbReference type="GO" id="GO:0008767">
    <property type="term" value="F:UDP-galactopyranose mutase activity"/>
    <property type="evidence" value="ECO:0007669"/>
    <property type="project" value="TreeGrafter"/>
</dbReference>
<feature type="region of interest" description="Disordered" evidence="1">
    <location>
        <begin position="1"/>
        <end position="21"/>
    </location>
</feature>
<sequence>MRPSGLPDNIAGNSVETPSVPDPMRFKEDAIVLGGGLTGLSAAYTFSSKGVSSQVFEADDTVGGLSKTIIRDGYRFDIGGHRFHTRDKEVESFVRKLMGEELISVSRKSQIYMNGRFFDYPLKPLNSLSGLGPLTVFRVIADYCLERAKGLFKADPGDSLEDWVVRNFGRKMFEIYFRIYSEKVWGIPCNRISRSWVERRIEGLSLATVIKNAFSKAVGRDVPTLIDDFLYPALGIGRISDRLAEEIGHLGSVHTSSPVKAIHHDGKSITSVVAGEKKASADAYVSTIPLTAFVNMMDPAPPDDVIEAASGLGYRDLVIAAIAVDRPVVTNLSWIYVPDKDFSFGRIHEPKVWSSAMAPEGKTLLVVEYFCFQNEGVWNNTDEKLIETSVEGLGRLGFVKPDEVSKGWVLRVPGAYPLFEIGYEEKTRVILEYLSGFDNLKVAGRAGRFAYLNMDHAIAAGLEAALESFAILARAFVNKQAQPIRTDT</sequence>
<dbReference type="PANTHER" id="PTHR21197">
    <property type="entry name" value="UDP-GALACTOPYRANOSE MUTASE"/>
    <property type="match status" value="1"/>
</dbReference>
<dbReference type="InterPro" id="IPR036188">
    <property type="entry name" value="FAD/NAD-bd_sf"/>
</dbReference>
<dbReference type="GO" id="GO:0016491">
    <property type="term" value="F:oxidoreductase activity"/>
    <property type="evidence" value="ECO:0007669"/>
    <property type="project" value="InterPro"/>
</dbReference>
<dbReference type="PANTHER" id="PTHR21197:SF0">
    <property type="entry name" value="UDP-GALACTOPYRANOSE MUTASE"/>
    <property type="match status" value="1"/>
</dbReference>
<dbReference type="Pfam" id="PF01593">
    <property type="entry name" value="Amino_oxidase"/>
    <property type="match status" value="1"/>
</dbReference>
<protein>
    <recommendedName>
        <fullName evidence="2">Amine oxidase domain-containing protein</fullName>
    </recommendedName>
</protein>
<accession>A0A0F9GHD3</accession>
<dbReference type="GO" id="GO:0050660">
    <property type="term" value="F:flavin adenine dinucleotide binding"/>
    <property type="evidence" value="ECO:0007669"/>
    <property type="project" value="TreeGrafter"/>
</dbReference>
<evidence type="ECO:0000313" key="3">
    <source>
        <dbReference type="EMBL" id="KKL68825.1"/>
    </source>
</evidence>
<dbReference type="EMBL" id="LAZR01026412">
    <property type="protein sequence ID" value="KKL68825.1"/>
    <property type="molecule type" value="Genomic_DNA"/>
</dbReference>
<gene>
    <name evidence="3" type="ORF">LCGC14_2121110</name>
</gene>
<proteinExistence type="predicted"/>
<evidence type="ECO:0000259" key="2">
    <source>
        <dbReference type="Pfam" id="PF01593"/>
    </source>
</evidence>
<dbReference type="NCBIfam" id="NF005548">
    <property type="entry name" value="PRK07208.1-4"/>
    <property type="match status" value="1"/>
</dbReference>
<dbReference type="AlphaFoldDB" id="A0A0F9GHD3"/>